<comment type="caution">
    <text evidence="2">The sequence shown here is derived from an EMBL/GenBank/DDBJ whole genome shotgun (WGS) entry which is preliminary data.</text>
</comment>
<sequence>MTPLNSVLFIRHPQERGTSELGISYVFIYQLMKADLPQSVPSLASRRAESVPEAKRSRFKKP</sequence>
<evidence type="ECO:0000313" key="2">
    <source>
        <dbReference type="EMBL" id="NOH50850.1"/>
    </source>
</evidence>
<dbReference type="Proteomes" id="UP000572072">
    <property type="component" value="Unassembled WGS sequence"/>
</dbReference>
<name>A0A7Y3ZDY5_9VIBR</name>
<proteinExistence type="predicted"/>
<feature type="region of interest" description="Disordered" evidence="1">
    <location>
        <begin position="42"/>
        <end position="62"/>
    </location>
</feature>
<evidence type="ECO:0000313" key="3">
    <source>
        <dbReference type="Proteomes" id="UP000572072"/>
    </source>
</evidence>
<dbReference type="AlphaFoldDB" id="A0A7Y3ZDY5"/>
<organism evidence="2 3">
    <name type="scientific">Vibrio rotiferianus</name>
    <dbReference type="NCBI Taxonomy" id="190895"/>
    <lineage>
        <taxon>Bacteria</taxon>
        <taxon>Pseudomonadati</taxon>
        <taxon>Pseudomonadota</taxon>
        <taxon>Gammaproteobacteria</taxon>
        <taxon>Vibrionales</taxon>
        <taxon>Vibrionaceae</taxon>
        <taxon>Vibrio</taxon>
    </lineage>
</organism>
<gene>
    <name evidence="2" type="ORF">F0262_22765</name>
</gene>
<evidence type="ECO:0000256" key="1">
    <source>
        <dbReference type="SAM" id="MobiDB-lite"/>
    </source>
</evidence>
<dbReference type="EMBL" id="VTYN01000040">
    <property type="protein sequence ID" value="NOH50850.1"/>
    <property type="molecule type" value="Genomic_DNA"/>
</dbReference>
<reference evidence="2 3" key="1">
    <citation type="submission" date="2019-08" db="EMBL/GenBank/DDBJ databases">
        <title>Draft genome sequencing and comparative genomics of hatchery-associated Vibrios.</title>
        <authorList>
            <person name="Kehlet-Delgado H."/>
            <person name="Mueller R.S."/>
        </authorList>
    </citation>
    <scope>NUCLEOTIDE SEQUENCE [LARGE SCALE GENOMIC DNA]</scope>
    <source>
        <strain evidence="2 3">00-78-3</strain>
    </source>
</reference>
<feature type="compositionally biased region" description="Basic and acidic residues" evidence="1">
    <location>
        <begin position="46"/>
        <end position="56"/>
    </location>
</feature>
<protein>
    <submittedName>
        <fullName evidence="2">Uncharacterized protein</fullName>
    </submittedName>
</protein>
<accession>A0A7Y3ZDY5</accession>